<evidence type="ECO:0000313" key="8">
    <source>
        <dbReference type="EMBL" id="UYO74867.1"/>
    </source>
</evidence>
<feature type="transmembrane region" description="Helical" evidence="7">
    <location>
        <begin position="274"/>
        <end position="304"/>
    </location>
</feature>
<feature type="transmembrane region" description="Helical" evidence="7">
    <location>
        <begin position="428"/>
        <end position="446"/>
    </location>
</feature>
<feature type="transmembrane region" description="Helical" evidence="7">
    <location>
        <begin position="210"/>
        <end position="233"/>
    </location>
</feature>
<dbReference type="AlphaFoldDB" id="A0AA46TSQ2"/>
<name>A0AA46TSQ2_9GAMM</name>
<dbReference type="GO" id="GO:0005886">
    <property type="term" value="C:plasma membrane"/>
    <property type="evidence" value="ECO:0007669"/>
    <property type="project" value="UniProtKB-SubCell"/>
</dbReference>
<feature type="transmembrane region" description="Helical" evidence="7">
    <location>
        <begin position="398"/>
        <end position="416"/>
    </location>
</feature>
<reference evidence="8" key="1">
    <citation type="submission" date="2022-05" db="EMBL/GenBank/DDBJ databases">
        <title>Complete sequence of a novel PHA-producing Halomonas strain.</title>
        <authorList>
            <person name="Zheng Z."/>
        </authorList>
    </citation>
    <scope>NUCLEOTIDE SEQUENCE</scope>
    <source>
        <strain evidence="8">ZZQ-149</strain>
    </source>
</reference>
<feature type="transmembrane region" description="Helical" evidence="7">
    <location>
        <begin position="140"/>
        <end position="162"/>
    </location>
</feature>
<dbReference type="Pfam" id="PF03773">
    <property type="entry name" value="ArsP_1"/>
    <property type="match status" value="1"/>
</dbReference>
<dbReference type="Proteomes" id="UP001164935">
    <property type="component" value="Chromosome"/>
</dbReference>
<accession>A0AA46TSQ2</accession>
<dbReference type="InterPro" id="IPR005524">
    <property type="entry name" value="DUF318"/>
</dbReference>
<keyword evidence="6 7" id="KW-0472">Membrane</keyword>
<feature type="transmembrane region" description="Helical" evidence="7">
    <location>
        <begin position="324"/>
        <end position="341"/>
    </location>
</feature>
<evidence type="ECO:0000256" key="4">
    <source>
        <dbReference type="ARBA" id="ARBA00022692"/>
    </source>
</evidence>
<evidence type="ECO:0000256" key="2">
    <source>
        <dbReference type="ARBA" id="ARBA00006386"/>
    </source>
</evidence>
<organism evidence="8 9">
    <name type="scientific">Halomonas qinghailakensis</name>
    <dbReference type="NCBI Taxonomy" id="2937790"/>
    <lineage>
        <taxon>Bacteria</taxon>
        <taxon>Pseudomonadati</taxon>
        <taxon>Pseudomonadota</taxon>
        <taxon>Gammaproteobacteria</taxon>
        <taxon>Oceanospirillales</taxon>
        <taxon>Halomonadaceae</taxon>
        <taxon>Halomonas</taxon>
    </lineage>
</organism>
<proteinExistence type="inferred from homology"/>
<dbReference type="PANTHER" id="PTHR43299">
    <property type="entry name" value="UPF0718 PROTEIN YRAQ"/>
    <property type="match status" value="1"/>
</dbReference>
<evidence type="ECO:0000256" key="1">
    <source>
        <dbReference type="ARBA" id="ARBA00004651"/>
    </source>
</evidence>
<feature type="transmembrane region" description="Helical" evidence="7">
    <location>
        <begin position="107"/>
        <end position="128"/>
    </location>
</feature>
<dbReference type="RefSeq" id="WP_264018483.1">
    <property type="nucleotide sequence ID" value="NZ_CP096973.1"/>
</dbReference>
<evidence type="ECO:0000256" key="5">
    <source>
        <dbReference type="ARBA" id="ARBA00022989"/>
    </source>
</evidence>
<evidence type="ECO:0000256" key="6">
    <source>
        <dbReference type="ARBA" id="ARBA00023136"/>
    </source>
</evidence>
<dbReference type="KEGG" id="hqn:M0220_01495"/>
<evidence type="ECO:0000313" key="9">
    <source>
        <dbReference type="Proteomes" id="UP001164935"/>
    </source>
</evidence>
<dbReference type="PANTHER" id="PTHR43299:SF1">
    <property type="entry name" value="UPF0718 PROTEIN YRAQ"/>
    <property type="match status" value="1"/>
</dbReference>
<sequence length="450" mass="48175">MTESSPTSTSSFAGRLLYLAKENPNQVRWLAAVVGIFLLIYFLPAGTARFDNAVLEGIRLTHWYAQEHVILCLLPAFLIAGAMAAYLNEGAVMRYLGPNASKPVAFGMASVSGTLLAVCSCTVLPLFGGIYRRGAGLGPAIAFLYSGPAINIMAIVVTAKVLGLELGLARAIGAIVFAVVIGVIMHLIYRREEQARATKNSRGFSGELSRPLSQIGVFFGLMVGILVFANWAAADSAVWMTIHAYKWHITAVLSGLFALLLIRRWNWPLHQVAVLASAVAIAAVLVPSVPELAFAVGIIGLMLIATLRDEDREWAEQSWEFTKLIMPLLLVGVFVAGLLLGRPGEEGLIPSEWVVLAVGDNGLRSTFLASLLGGFMYFSTLTEVPIVQGLIGNGMGKGPALALLLAGPALSLPNMLVIRTIIGTQKTLVYCTLVVVMATLSGYLYGQFWP</sequence>
<feature type="transmembrane region" description="Helical" evidence="7">
    <location>
        <begin position="168"/>
        <end position="189"/>
    </location>
</feature>
<keyword evidence="3" id="KW-1003">Cell membrane</keyword>
<gene>
    <name evidence="8" type="ORF">M0220_01495</name>
</gene>
<keyword evidence="4 7" id="KW-0812">Transmembrane</keyword>
<dbReference type="EMBL" id="CP096973">
    <property type="protein sequence ID" value="UYO74867.1"/>
    <property type="molecule type" value="Genomic_DNA"/>
</dbReference>
<keyword evidence="9" id="KW-1185">Reference proteome</keyword>
<protein>
    <submittedName>
        <fullName evidence="8">Permease</fullName>
    </submittedName>
</protein>
<feature type="transmembrane region" description="Helical" evidence="7">
    <location>
        <begin position="245"/>
        <end position="262"/>
    </location>
</feature>
<comment type="subcellular location">
    <subcellularLocation>
        <location evidence="1">Cell membrane</location>
        <topology evidence="1">Multi-pass membrane protein</topology>
    </subcellularLocation>
</comment>
<feature type="transmembrane region" description="Helical" evidence="7">
    <location>
        <begin position="69"/>
        <end position="87"/>
    </location>
</feature>
<keyword evidence="5 7" id="KW-1133">Transmembrane helix</keyword>
<evidence type="ECO:0000256" key="7">
    <source>
        <dbReference type="SAM" id="Phobius"/>
    </source>
</evidence>
<feature type="transmembrane region" description="Helical" evidence="7">
    <location>
        <begin position="27"/>
        <end position="48"/>
    </location>
</feature>
<comment type="similarity">
    <text evidence="2">Belongs to the UPF0718 family.</text>
</comment>
<evidence type="ECO:0000256" key="3">
    <source>
        <dbReference type="ARBA" id="ARBA00022475"/>
    </source>
</evidence>